<proteinExistence type="predicted"/>
<evidence type="ECO:0008006" key="4">
    <source>
        <dbReference type="Google" id="ProtNLM"/>
    </source>
</evidence>
<dbReference type="Proteomes" id="UP000221165">
    <property type="component" value="Unassembled WGS sequence"/>
</dbReference>
<name>A0A2C6KH08_9APIC</name>
<dbReference type="VEuPathDB" id="ToxoDB:CSUI_010365"/>
<evidence type="ECO:0000256" key="1">
    <source>
        <dbReference type="SAM" id="Phobius"/>
    </source>
</evidence>
<keyword evidence="1" id="KW-0472">Membrane</keyword>
<protein>
    <recommendedName>
        <fullName evidence="4">Transmembrane protein</fullName>
    </recommendedName>
</protein>
<dbReference type="EMBL" id="MIGC01007236">
    <property type="protein sequence ID" value="PHJ15822.1"/>
    <property type="molecule type" value="Genomic_DNA"/>
</dbReference>
<dbReference type="GeneID" id="94433680"/>
<dbReference type="AlphaFoldDB" id="A0A2C6KH08"/>
<gene>
    <name evidence="2" type="ORF">CSUI_010365</name>
</gene>
<dbReference type="RefSeq" id="XP_067917554.1">
    <property type="nucleotide sequence ID" value="XM_068070469.1"/>
</dbReference>
<evidence type="ECO:0000313" key="2">
    <source>
        <dbReference type="EMBL" id="PHJ15822.1"/>
    </source>
</evidence>
<feature type="transmembrane region" description="Helical" evidence="1">
    <location>
        <begin position="48"/>
        <end position="74"/>
    </location>
</feature>
<reference evidence="2 3" key="1">
    <citation type="journal article" date="2017" name="Int. J. Parasitol.">
        <title>The genome of the protozoan parasite Cystoisospora suis and a reverse vaccinology approach to identify vaccine candidates.</title>
        <authorList>
            <person name="Palmieri N."/>
            <person name="Shrestha A."/>
            <person name="Ruttkowski B."/>
            <person name="Beck T."/>
            <person name="Vogl C."/>
            <person name="Tomley F."/>
            <person name="Blake D.P."/>
            <person name="Joachim A."/>
        </authorList>
    </citation>
    <scope>NUCLEOTIDE SEQUENCE [LARGE SCALE GENOMIC DNA]</scope>
    <source>
        <strain evidence="2 3">Wien I</strain>
    </source>
</reference>
<comment type="caution">
    <text evidence="2">The sequence shown here is derived from an EMBL/GenBank/DDBJ whole genome shotgun (WGS) entry which is preliminary data.</text>
</comment>
<sequence length="80" mass="9458">MDVYYERHFIQIGGGVKIEGGDIQRHHRSKKDRVICTYTCIYRRQREVFLCLIFLLSSFLLDFLEASLSLLSFFPSFFVS</sequence>
<organism evidence="2 3">
    <name type="scientific">Cystoisospora suis</name>
    <dbReference type="NCBI Taxonomy" id="483139"/>
    <lineage>
        <taxon>Eukaryota</taxon>
        <taxon>Sar</taxon>
        <taxon>Alveolata</taxon>
        <taxon>Apicomplexa</taxon>
        <taxon>Conoidasida</taxon>
        <taxon>Coccidia</taxon>
        <taxon>Eucoccidiorida</taxon>
        <taxon>Eimeriorina</taxon>
        <taxon>Sarcocystidae</taxon>
        <taxon>Cystoisospora</taxon>
    </lineage>
</organism>
<accession>A0A2C6KH08</accession>
<keyword evidence="3" id="KW-1185">Reference proteome</keyword>
<evidence type="ECO:0000313" key="3">
    <source>
        <dbReference type="Proteomes" id="UP000221165"/>
    </source>
</evidence>
<keyword evidence="1" id="KW-0812">Transmembrane</keyword>
<keyword evidence="1" id="KW-1133">Transmembrane helix</keyword>